<dbReference type="CDD" id="cd16936">
    <property type="entry name" value="HATPase_RsbW-like"/>
    <property type="match status" value="1"/>
</dbReference>
<dbReference type="PANTHER" id="PTHR35526:SF3">
    <property type="entry name" value="ANTI-SIGMA-F FACTOR RSBW"/>
    <property type="match status" value="1"/>
</dbReference>
<feature type="domain" description="Histidine kinase/HSP90-like ATPase" evidence="2">
    <location>
        <begin position="15"/>
        <end position="129"/>
    </location>
</feature>
<keyword evidence="1" id="KW-0723">Serine/threonine-protein kinase</keyword>
<organism evidence="3 4">
    <name type="scientific">Nocardia jiangsuensis</name>
    <dbReference type="NCBI Taxonomy" id="1691563"/>
    <lineage>
        <taxon>Bacteria</taxon>
        <taxon>Bacillati</taxon>
        <taxon>Actinomycetota</taxon>
        <taxon>Actinomycetes</taxon>
        <taxon>Mycobacteriales</taxon>
        <taxon>Nocardiaceae</taxon>
        <taxon>Nocardia</taxon>
    </lineage>
</organism>
<dbReference type="InterPro" id="IPR003594">
    <property type="entry name" value="HATPase_dom"/>
</dbReference>
<keyword evidence="1" id="KW-0808">Transferase</keyword>
<evidence type="ECO:0000313" key="3">
    <source>
        <dbReference type="EMBL" id="MFC3965535.1"/>
    </source>
</evidence>
<dbReference type="SUPFAM" id="SSF55874">
    <property type="entry name" value="ATPase domain of HSP90 chaperone/DNA topoisomerase II/histidine kinase"/>
    <property type="match status" value="1"/>
</dbReference>
<sequence length="134" mass="14561">MDISDRSPRALEIEFPARAAELADVRHALRDWLAENTADPDRAYDLLLAASEACTNSVEHGHREDGRVITLRAEVDGRKVCITITDGGTWHPADEDADSHRGRGLMLIRALVPDTRVIVGDAGTVVELSAPLPS</sequence>
<keyword evidence="1" id="KW-0418">Kinase</keyword>
<dbReference type="EMBL" id="JBHSAX010000022">
    <property type="protein sequence ID" value="MFC3965535.1"/>
    <property type="molecule type" value="Genomic_DNA"/>
</dbReference>
<accession>A0ABV8DZE9</accession>
<dbReference type="Proteomes" id="UP001595696">
    <property type="component" value="Unassembled WGS sequence"/>
</dbReference>
<proteinExistence type="predicted"/>
<dbReference type="Pfam" id="PF13581">
    <property type="entry name" value="HATPase_c_2"/>
    <property type="match status" value="1"/>
</dbReference>
<keyword evidence="4" id="KW-1185">Reference proteome</keyword>
<dbReference type="RefSeq" id="WP_378615454.1">
    <property type="nucleotide sequence ID" value="NZ_JBHSAX010000022.1"/>
</dbReference>
<comment type="caution">
    <text evidence="3">The sequence shown here is derived from an EMBL/GenBank/DDBJ whole genome shotgun (WGS) entry which is preliminary data.</text>
</comment>
<dbReference type="InterPro" id="IPR050267">
    <property type="entry name" value="Anti-sigma-factor_SerPK"/>
</dbReference>
<keyword evidence="3" id="KW-0547">Nucleotide-binding</keyword>
<evidence type="ECO:0000313" key="4">
    <source>
        <dbReference type="Proteomes" id="UP001595696"/>
    </source>
</evidence>
<dbReference type="Gene3D" id="3.30.565.10">
    <property type="entry name" value="Histidine kinase-like ATPase, C-terminal domain"/>
    <property type="match status" value="1"/>
</dbReference>
<evidence type="ECO:0000259" key="2">
    <source>
        <dbReference type="Pfam" id="PF13581"/>
    </source>
</evidence>
<reference evidence="4" key="1">
    <citation type="journal article" date="2019" name="Int. J. Syst. Evol. Microbiol.">
        <title>The Global Catalogue of Microorganisms (GCM) 10K type strain sequencing project: providing services to taxonomists for standard genome sequencing and annotation.</title>
        <authorList>
            <consortium name="The Broad Institute Genomics Platform"/>
            <consortium name="The Broad Institute Genome Sequencing Center for Infectious Disease"/>
            <person name="Wu L."/>
            <person name="Ma J."/>
        </authorList>
    </citation>
    <scope>NUCLEOTIDE SEQUENCE [LARGE SCALE GENOMIC DNA]</scope>
    <source>
        <strain evidence="4">CGMCC 4.7330</strain>
    </source>
</reference>
<keyword evidence="3" id="KW-0067">ATP-binding</keyword>
<dbReference type="InterPro" id="IPR036890">
    <property type="entry name" value="HATPase_C_sf"/>
</dbReference>
<gene>
    <name evidence="3" type="ORF">ACFO0B_26390</name>
</gene>
<dbReference type="PANTHER" id="PTHR35526">
    <property type="entry name" value="ANTI-SIGMA-F FACTOR RSBW-RELATED"/>
    <property type="match status" value="1"/>
</dbReference>
<evidence type="ECO:0000256" key="1">
    <source>
        <dbReference type="ARBA" id="ARBA00022527"/>
    </source>
</evidence>
<dbReference type="GO" id="GO:0005524">
    <property type="term" value="F:ATP binding"/>
    <property type="evidence" value="ECO:0007669"/>
    <property type="project" value="UniProtKB-KW"/>
</dbReference>
<protein>
    <submittedName>
        <fullName evidence="3">ATP-binding protein</fullName>
    </submittedName>
</protein>
<name>A0ABV8DZE9_9NOCA</name>